<reference evidence="2" key="1">
    <citation type="journal article" date="2023" name="Hortic. Res.">
        <title>A chromosome-level phased genome enabling allele-level studies in sweet orange: a case study on citrus Huanglongbing tolerance.</title>
        <authorList>
            <person name="Wu B."/>
            <person name="Yu Q."/>
            <person name="Deng Z."/>
            <person name="Duan Y."/>
            <person name="Luo F."/>
            <person name="Gmitter F. Jr."/>
        </authorList>
    </citation>
    <scope>NUCLEOTIDE SEQUENCE [LARGE SCALE GENOMIC DNA]</scope>
    <source>
        <strain evidence="2">cv. Valencia</strain>
    </source>
</reference>
<dbReference type="Proteomes" id="UP000829398">
    <property type="component" value="Chromosome 3"/>
</dbReference>
<gene>
    <name evidence="1" type="ORF">KPL71_008814</name>
</gene>
<keyword evidence="2" id="KW-1185">Reference proteome</keyword>
<evidence type="ECO:0000313" key="1">
    <source>
        <dbReference type="EMBL" id="KAH9782244.1"/>
    </source>
</evidence>
<comment type="caution">
    <text evidence="1">The sequence shown here is derived from an EMBL/GenBank/DDBJ whole genome shotgun (WGS) entry which is preliminary data.</text>
</comment>
<protein>
    <submittedName>
        <fullName evidence="1">Retrovirus-related pol polyprotein from transposon TNT 1-94-like protein</fullName>
    </submittedName>
</protein>
<sequence>MASASEIGGNSEQWLEPCPPVPADDAHRNQRRLYEKWQKANEMAKCYILASICNILQTKHQNLETATEIIDSLQQMFGQSTRSARQAALKGIMNSKMRKGTRVRDHVLKMMDYLNEAEIQGAQIDDNSKIDMVLESLPETFKEFKVNYNMNKRNMTLTELMNELHSAEEIYRAEKSLGSINITEKSSSSGPKPKGKGKKKAGKKKPSTKQDGKPKGKCFKCGQKGHWKKDCPKIVKSGMGNLFVIEACLVQNPIDTWVLDSGATNHICNSLYWFQETRKISEGSVKLQLGTRQFVSAVKTGSVLLSFNNETLVLNNCLYVPDIKRNLISVACLSKQGYTVNFGSSVSIFHNKRLICSGTLEDNLYHLSPMIHSMHDTVINNDEHTHLSKKRNISSNQCYLWHLRLGHINQNRIQRMIKDGLLGPLENESLPLCESCLEGKMTKRPFSAKGVHATVPLELVHTDVCGPINVQARGGYEYFITFTDDYSRYGYVYLMRHKSEALEKFKEYRAKTEKQLDKNIKKFRSDRGGEFLSGDFKEYLVENGIISQLTALGTPQQNGVAERRNRTLLDMMRSMLSYSSLPISFWGLALETAVYLLNLVPSKSVPKTPIKLWSGRKPSLRHVCIWGSPAHVLKLKADKMDSRSEVCMFVGYPKGTRGGLFYSSQDRKVIVSTHFTSLEEDYMNNFKLKSKVILEELSGDQVDAQLSMPVTEQEEQQQPDDQRRINPEQPSLLEPRRSGRVTRLPTRYMLLGETYTAISDEHVQDPTSYNEALIDRDVEFWKKAMNQEMESMYSNKVWELVEAPNGVKPIGCKWIYKRKRGVDGRVETFKARLVAKGFTQKEGIDYEETFSPVAMLKSIRILLSIAAVLDYEIWQIDVKTAFLNGHLEENIYMQQPDGFIQKGQEHMTGLLPFRHGITFSKDQSPKTSEEIERMRRVPYAEAVGTLMYAMLCTRPDICFVVGMVSRYQSNPGPEHWTAVKHIMKYLKRTKNYMLVYSGDELIPVGYTDFDFISDKDSRKSTSGYVFTLGSGAISWTSVKQSCIADSTTEAEYVAASEAAKEAVWLHKFLRNLEVSLVYAIESSAISLIIFSEGYASSRWCLDELVKILQCKKEYAQIVIPVFYRVDPSDVRNQTGLFGDSFSKLEERFEENSEKLKSWRNALKEAASLSGLHSQNFRLESELIKKAVNHILKRLAEMSPCNYTNQLVGVESRFKEIESLLESLIRSLDWFMRESQIIITTRDKQILRNWGVKKIYEMKALMFNHALELFSQHALRQNYPDVGYEEQSRKVMEYAQGVPLALKVLGCFLFEREKEVWENAINKLRRILHPSIQEALKLSYDGLDDKEKNIFLDVACFLNGEDVYSVMKFLDTSGFYPHYYKNDLY</sequence>
<proteinExistence type="predicted"/>
<accession>A0ACB8M9B8</accession>
<name>A0ACB8M9B8_CITSI</name>
<organism evidence="1 2">
    <name type="scientific">Citrus sinensis</name>
    <name type="common">Sweet orange</name>
    <name type="synonym">Citrus aurantium var. sinensis</name>
    <dbReference type="NCBI Taxonomy" id="2711"/>
    <lineage>
        <taxon>Eukaryota</taxon>
        <taxon>Viridiplantae</taxon>
        <taxon>Streptophyta</taxon>
        <taxon>Embryophyta</taxon>
        <taxon>Tracheophyta</taxon>
        <taxon>Spermatophyta</taxon>
        <taxon>Magnoliopsida</taxon>
        <taxon>eudicotyledons</taxon>
        <taxon>Gunneridae</taxon>
        <taxon>Pentapetalae</taxon>
        <taxon>rosids</taxon>
        <taxon>malvids</taxon>
        <taxon>Sapindales</taxon>
        <taxon>Rutaceae</taxon>
        <taxon>Aurantioideae</taxon>
        <taxon>Citrus</taxon>
    </lineage>
</organism>
<evidence type="ECO:0000313" key="2">
    <source>
        <dbReference type="Proteomes" id="UP000829398"/>
    </source>
</evidence>
<dbReference type="EMBL" id="CM039172">
    <property type="protein sequence ID" value="KAH9782244.1"/>
    <property type="molecule type" value="Genomic_DNA"/>
</dbReference>